<organism evidence="1 2">
    <name type="scientific">Arenimonas soli</name>
    <dbReference type="NCBI Taxonomy" id="2269504"/>
    <lineage>
        <taxon>Bacteria</taxon>
        <taxon>Pseudomonadati</taxon>
        <taxon>Pseudomonadota</taxon>
        <taxon>Gammaproteobacteria</taxon>
        <taxon>Lysobacterales</taxon>
        <taxon>Lysobacteraceae</taxon>
        <taxon>Arenimonas</taxon>
    </lineage>
</organism>
<evidence type="ECO:0000313" key="2">
    <source>
        <dbReference type="Proteomes" id="UP000623419"/>
    </source>
</evidence>
<accession>A0ABQ1HC82</accession>
<dbReference type="EMBL" id="BMKC01000001">
    <property type="protein sequence ID" value="GGA70671.1"/>
    <property type="molecule type" value="Genomic_DNA"/>
</dbReference>
<gene>
    <name evidence="1" type="ORF">GCM10011521_05950</name>
</gene>
<keyword evidence="2" id="KW-1185">Reference proteome</keyword>
<reference evidence="2" key="1">
    <citation type="journal article" date="2019" name="Int. J. Syst. Evol. Microbiol.">
        <title>The Global Catalogue of Microorganisms (GCM) 10K type strain sequencing project: providing services to taxonomists for standard genome sequencing and annotation.</title>
        <authorList>
            <consortium name="The Broad Institute Genomics Platform"/>
            <consortium name="The Broad Institute Genome Sequencing Center for Infectious Disease"/>
            <person name="Wu L."/>
            <person name="Ma J."/>
        </authorList>
    </citation>
    <scope>NUCLEOTIDE SEQUENCE [LARGE SCALE GENOMIC DNA]</scope>
    <source>
        <strain evidence="2">CGMCC 1.15905</strain>
    </source>
</reference>
<comment type="caution">
    <text evidence="1">The sequence shown here is derived from an EMBL/GenBank/DDBJ whole genome shotgun (WGS) entry which is preliminary data.</text>
</comment>
<evidence type="ECO:0000313" key="1">
    <source>
        <dbReference type="EMBL" id="GGA70671.1"/>
    </source>
</evidence>
<name>A0ABQ1HC82_9GAMM</name>
<dbReference type="Proteomes" id="UP000623419">
    <property type="component" value="Unassembled WGS sequence"/>
</dbReference>
<proteinExistence type="predicted"/>
<sequence>MPARAEDTLARLRVCRDANRGVPADLVSDTIEIIEALVESESLRARRDALIRRAALLLPADRPYAQAARLLEEQRTMNRTWHLLRGTQPSPTPDTPRACLHAAALYAPLPRSQRHFYRILAKSPD</sequence>
<protein>
    <submittedName>
        <fullName evidence="1">Uncharacterized protein</fullName>
    </submittedName>
</protein>